<name>A0A8J5HS13_ZINOF</name>
<keyword evidence="5 6" id="KW-0472">Membrane</keyword>
<organism evidence="9 10">
    <name type="scientific">Zingiber officinale</name>
    <name type="common">Ginger</name>
    <name type="synonym">Amomum zingiber</name>
    <dbReference type="NCBI Taxonomy" id="94328"/>
    <lineage>
        <taxon>Eukaryota</taxon>
        <taxon>Viridiplantae</taxon>
        <taxon>Streptophyta</taxon>
        <taxon>Embryophyta</taxon>
        <taxon>Tracheophyta</taxon>
        <taxon>Spermatophyta</taxon>
        <taxon>Magnoliopsida</taxon>
        <taxon>Liliopsida</taxon>
        <taxon>Zingiberales</taxon>
        <taxon>Zingiberaceae</taxon>
        <taxon>Zingiber</taxon>
    </lineage>
</organism>
<dbReference type="GO" id="GO:0009617">
    <property type="term" value="P:response to bacterium"/>
    <property type="evidence" value="ECO:0007669"/>
    <property type="project" value="InterPro"/>
</dbReference>
<accession>A0A8J5HS13</accession>
<dbReference type="InterPro" id="IPR045064">
    <property type="entry name" value="Reticulon-like"/>
</dbReference>
<dbReference type="AlphaFoldDB" id="A0A8J5HS13"/>
<keyword evidence="10" id="KW-1185">Reference proteome</keyword>
<evidence type="ECO:0000313" key="9">
    <source>
        <dbReference type="EMBL" id="KAG6523669.1"/>
    </source>
</evidence>
<evidence type="ECO:0000256" key="7">
    <source>
        <dbReference type="SAM" id="MobiDB-lite"/>
    </source>
</evidence>
<evidence type="ECO:0000256" key="3">
    <source>
        <dbReference type="ARBA" id="ARBA00022824"/>
    </source>
</evidence>
<comment type="subcellular location">
    <subcellularLocation>
        <location evidence="1 6">Endoplasmic reticulum membrane</location>
        <topology evidence="1 6">Multi-pass membrane protein</topology>
    </subcellularLocation>
</comment>
<feature type="region of interest" description="Disordered" evidence="7">
    <location>
        <begin position="248"/>
        <end position="277"/>
    </location>
</feature>
<evidence type="ECO:0000259" key="8">
    <source>
        <dbReference type="PROSITE" id="PS50845"/>
    </source>
</evidence>
<feature type="transmembrane region" description="Helical" evidence="6">
    <location>
        <begin position="50"/>
        <end position="67"/>
    </location>
</feature>
<evidence type="ECO:0000313" key="10">
    <source>
        <dbReference type="Proteomes" id="UP000734854"/>
    </source>
</evidence>
<keyword evidence="4 6" id="KW-1133">Transmembrane helix</keyword>
<dbReference type="GO" id="GO:0005789">
    <property type="term" value="C:endoplasmic reticulum membrane"/>
    <property type="evidence" value="ECO:0007669"/>
    <property type="project" value="UniProtKB-SubCell"/>
</dbReference>
<keyword evidence="2 6" id="KW-0812">Transmembrane</keyword>
<keyword evidence="3 6" id="KW-0256">Endoplasmic reticulum</keyword>
<dbReference type="PANTHER" id="PTHR10994">
    <property type="entry name" value="RETICULON"/>
    <property type="match status" value="1"/>
</dbReference>
<gene>
    <name evidence="9" type="ORF">ZIOFF_013534</name>
</gene>
<feature type="compositionally biased region" description="Polar residues" evidence="7">
    <location>
        <begin position="219"/>
        <end position="228"/>
    </location>
</feature>
<dbReference type="PROSITE" id="PS50845">
    <property type="entry name" value="RETICULON"/>
    <property type="match status" value="1"/>
</dbReference>
<dbReference type="PANTHER" id="PTHR10994:SF67">
    <property type="entry name" value="RETICULON-LIKE PROTEIN B16"/>
    <property type="match status" value="1"/>
</dbReference>
<comment type="caution">
    <text evidence="9">The sequence shown here is derived from an EMBL/GenBank/DDBJ whole genome shotgun (WGS) entry which is preliminary data.</text>
</comment>
<evidence type="ECO:0000256" key="1">
    <source>
        <dbReference type="ARBA" id="ARBA00004477"/>
    </source>
</evidence>
<feature type="transmembrane region" description="Helical" evidence="6">
    <location>
        <begin position="133"/>
        <end position="158"/>
    </location>
</feature>
<evidence type="ECO:0000256" key="5">
    <source>
        <dbReference type="ARBA" id="ARBA00023136"/>
    </source>
</evidence>
<dbReference type="Pfam" id="PF02453">
    <property type="entry name" value="Reticulon"/>
    <property type="match status" value="1"/>
</dbReference>
<feature type="compositionally biased region" description="Polar residues" evidence="7">
    <location>
        <begin position="259"/>
        <end position="270"/>
    </location>
</feature>
<evidence type="ECO:0000256" key="4">
    <source>
        <dbReference type="ARBA" id="ARBA00022989"/>
    </source>
</evidence>
<reference evidence="9 10" key="1">
    <citation type="submission" date="2020-08" db="EMBL/GenBank/DDBJ databases">
        <title>Plant Genome Project.</title>
        <authorList>
            <person name="Zhang R.-G."/>
        </authorList>
    </citation>
    <scope>NUCLEOTIDE SEQUENCE [LARGE SCALE GENOMIC DNA]</scope>
    <source>
        <tissue evidence="9">Rhizome</tissue>
    </source>
</reference>
<evidence type="ECO:0000256" key="6">
    <source>
        <dbReference type="RuleBase" id="RU363132"/>
    </source>
</evidence>
<feature type="transmembrane region" description="Helical" evidence="6">
    <location>
        <begin position="170"/>
        <end position="189"/>
    </location>
</feature>
<protein>
    <recommendedName>
        <fullName evidence="6">Reticulon-like protein</fullName>
    </recommendedName>
</protein>
<proteinExistence type="predicted"/>
<feature type="domain" description="Reticulon" evidence="8">
    <location>
        <begin position="41"/>
        <end position="235"/>
    </location>
</feature>
<dbReference type="EMBL" id="JACMSC010000004">
    <property type="protein sequence ID" value="KAG6523669.1"/>
    <property type="molecule type" value="Genomic_DNA"/>
</dbReference>
<evidence type="ECO:0000256" key="2">
    <source>
        <dbReference type="ARBA" id="ARBA00022692"/>
    </source>
</evidence>
<dbReference type="InterPro" id="IPR003388">
    <property type="entry name" value="Reticulon"/>
</dbReference>
<dbReference type="Proteomes" id="UP000734854">
    <property type="component" value="Unassembled WGS sequence"/>
</dbReference>
<feature type="region of interest" description="Disordered" evidence="7">
    <location>
        <begin position="218"/>
        <end position="237"/>
    </location>
</feature>
<sequence>MEGAPSDPSHELIAADRRMDQCYRLFNRQRSLHQIIGGGRAADVLLWRRRWISIAVVLAATIAWLLFERSGLSFLTICSDVLLILIVIQPLQPLPELVLTEEMVNNAAVSFRVKFNNLLMMAHDITLGKDFRIFFQVVGMLWVLSIVGSFFSFFTLAYIGMLSSSSASSLSCLPCLFGIILSFTIPVLYNKYEVHVDKCAGFVHRKFSKHYKIVDENSADSQVQSPSADSRLESSDCRSRLPEYRLSTGESELQKTTEFEWQTPDFQNTDSRLKSPSYRRLQSLSCRRLQTPEC</sequence>